<reference evidence="9 10" key="1">
    <citation type="submission" date="2020-01" db="EMBL/GenBank/DDBJ databases">
        <title>Investigation of new actinobacteria for the biodesulphurisation of diesel fuel.</title>
        <authorList>
            <person name="Athi Narayanan S.M."/>
        </authorList>
    </citation>
    <scope>NUCLEOTIDE SEQUENCE [LARGE SCALE GENOMIC DNA]</scope>
    <source>
        <strain evidence="9 10">213E</strain>
    </source>
</reference>
<evidence type="ECO:0000256" key="8">
    <source>
        <dbReference type="SAM" id="Phobius"/>
    </source>
</evidence>
<dbReference type="CDD" id="cd06550">
    <property type="entry name" value="TM_ABC_iron-siderophores_like"/>
    <property type="match status" value="1"/>
</dbReference>
<dbReference type="GO" id="GO:0022857">
    <property type="term" value="F:transmembrane transporter activity"/>
    <property type="evidence" value="ECO:0007669"/>
    <property type="project" value="InterPro"/>
</dbReference>
<dbReference type="RefSeq" id="WP_053776089.1">
    <property type="nucleotide sequence ID" value="NZ_JAADZU010000002.1"/>
</dbReference>
<feature type="transmembrane region" description="Helical" evidence="8">
    <location>
        <begin position="258"/>
        <end position="289"/>
    </location>
</feature>
<gene>
    <name evidence="9" type="ORF">GYA93_00895</name>
</gene>
<evidence type="ECO:0000256" key="7">
    <source>
        <dbReference type="ARBA" id="ARBA00023136"/>
    </source>
</evidence>
<dbReference type="PANTHER" id="PTHR30472">
    <property type="entry name" value="FERRIC ENTEROBACTIN TRANSPORT SYSTEM PERMEASE PROTEIN"/>
    <property type="match status" value="1"/>
</dbReference>
<organism evidence="9 10">
    <name type="scientific">Gordonia desulfuricans</name>
    <dbReference type="NCBI Taxonomy" id="89051"/>
    <lineage>
        <taxon>Bacteria</taxon>
        <taxon>Bacillati</taxon>
        <taxon>Actinomycetota</taxon>
        <taxon>Actinomycetes</taxon>
        <taxon>Mycobacteriales</taxon>
        <taxon>Gordoniaceae</taxon>
        <taxon>Gordonia</taxon>
    </lineage>
</organism>
<evidence type="ECO:0000313" key="9">
    <source>
        <dbReference type="EMBL" id="NDK88145.1"/>
    </source>
</evidence>
<evidence type="ECO:0000313" key="10">
    <source>
        <dbReference type="Proteomes" id="UP000466307"/>
    </source>
</evidence>
<keyword evidence="7 8" id="KW-0472">Membrane</keyword>
<evidence type="ECO:0000256" key="1">
    <source>
        <dbReference type="ARBA" id="ARBA00004651"/>
    </source>
</evidence>
<feature type="transmembrane region" description="Helical" evidence="8">
    <location>
        <begin position="329"/>
        <end position="349"/>
    </location>
</feature>
<feature type="transmembrane region" description="Helical" evidence="8">
    <location>
        <begin position="301"/>
        <end position="322"/>
    </location>
</feature>
<dbReference type="SUPFAM" id="SSF81345">
    <property type="entry name" value="ABC transporter involved in vitamin B12 uptake, BtuC"/>
    <property type="match status" value="1"/>
</dbReference>
<comment type="similarity">
    <text evidence="2">Belongs to the binding-protein-dependent transport system permease family. FecCD subfamily.</text>
</comment>
<evidence type="ECO:0000256" key="4">
    <source>
        <dbReference type="ARBA" id="ARBA00022475"/>
    </source>
</evidence>
<sequence length="357" mass="36427">MSILDSPSRIVRVGPTAWVLRPRMVLSVTVAFVIAFVLFLLSITISDYPVTPADVIRILLGGGTRIENVVILDDAVPRALVSVLVGFALGLSGSLTQLIARNPLATPDMLGITAGAGMAAVAAIAFGSTWGAWLADLGVPTAALIGGLGVAAVMYILAWPGRKANSAINPTRLVLIGVGMTWILQSVTAYWLTRADIRDVGRAQVWLVGSVSNTSWASVWPVALAVVVAVVGVGVLARQIDAMTLGNDLARGLGVRTMAVSTAVLLIAVVVAALAVSAAGPIAFVALLAPQIAMRLTGSAVPTPVASGAIGAILVVGGDILARTVLPDGLPVGIVTAAIGGPFLIYLMVSISRKATV</sequence>
<dbReference type="GO" id="GO:0005886">
    <property type="term" value="C:plasma membrane"/>
    <property type="evidence" value="ECO:0007669"/>
    <property type="project" value="UniProtKB-SubCell"/>
</dbReference>
<accession>A0A7K3LIQ6</accession>
<dbReference type="Pfam" id="PF01032">
    <property type="entry name" value="FecCD"/>
    <property type="match status" value="1"/>
</dbReference>
<keyword evidence="3" id="KW-0813">Transport</keyword>
<dbReference type="PANTHER" id="PTHR30472:SF24">
    <property type="entry name" value="FERRIC ENTEROBACTIN TRANSPORT SYSTEM PERMEASE PROTEIN FEPG"/>
    <property type="match status" value="1"/>
</dbReference>
<feature type="transmembrane region" description="Helical" evidence="8">
    <location>
        <begin position="173"/>
        <end position="192"/>
    </location>
</feature>
<name>A0A7K3LIQ6_9ACTN</name>
<dbReference type="Proteomes" id="UP000466307">
    <property type="component" value="Unassembled WGS sequence"/>
</dbReference>
<dbReference type="GO" id="GO:0033214">
    <property type="term" value="P:siderophore-iron import into cell"/>
    <property type="evidence" value="ECO:0007669"/>
    <property type="project" value="TreeGrafter"/>
</dbReference>
<feature type="transmembrane region" description="Helical" evidence="8">
    <location>
        <begin position="24"/>
        <end position="45"/>
    </location>
</feature>
<feature type="transmembrane region" description="Helical" evidence="8">
    <location>
        <begin position="139"/>
        <end position="161"/>
    </location>
</feature>
<evidence type="ECO:0000256" key="6">
    <source>
        <dbReference type="ARBA" id="ARBA00022989"/>
    </source>
</evidence>
<protein>
    <submittedName>
        <fullName evidence="9">Iron ABC transporter permease</fullName>
    </submittedName>
</protein>
<dbReference type="Gene3D" id="1.10.3470.10">
    <property type="entry name" value="ABC transporter involved in vitamin B12 uptake, BtuC"/>
    <property type="match status" value="1"/>
</dbReference>
<comment type="subcellular location">
    <subcellularLocation>
        <location evidence="1">Cell membrane</location>
        <topology evidence="1">Multi-pass membrane protein</topology>
    </subcellularLocation>
</comment>
<dbReference type="EMBL" id="JAADZU010000002">
    <property type="protein sequence ID" value="NDK88145.1"/>
    <property type="molecule type" value="Genomic_DNA"/>
</dbReference>
<dbReference type="AlphaFoldDB" id="A0A7K3LIQ6"/>
<dbReference type="InterPro" id="IPR037294">
    <property type="entry name" value="ABC_BtuC-like"/>
</dbReference>
<feature type="transmembrane region" description="Helical" evidence="8">
    <location>
        <begin position="216"/>
        <end position="237"/>
    </location>
</feature>
<comment type="caution">
    <text evidence="9">The sequence shown here is derived from an EMBL/GenBank/DDBJ whole genome shotgun (WGS) entry which is preliminary data.</text>
</comment>
<feature type="transmembrane region" description="Helical" evidence="8">
    <location>
        <begin position="112"/>
        <end position="133"/>
    </location>
</feature>
<evidence type="ECO:0000256" key="3">
    <source>
        <dbReference type="ARBA" id="ARBA00022448"/>
    </source>
</evidence>
<keyword evidence="6 8" id="KW-1133">Transmembrane helix</keyword>
<keyword evidence="10" id="KW-1185">Reference proteome</keyword>
<evidence type="ECO:0000256" key="5">
    <source>
        <dbReference type="ARBA" id="ARBA00022692"/>
    </source>
</evidence>
<proteinExistence type="inferred from homology"/>
<feature type="transmembrane region" description="Helical" evidence="8">
    <location>
        <begin position="79"/>
        <end position="100"/>
    </location>
</feature>
<keyword evidence="4" id="KW-1003">Cell membrane</keyword>
<dbReference type="InterPro" id="IPR000522">
    <property type="entry name" value="ABC_transptr_permease_BtuC"/>
</dbReference>
<keyword evidence="5 8" id="KW-0812">Transmembrane</keyword>
<evidence type="ECO:0000256" key="2">
    <source>
        <dbReference type="ARBA" id="ARBA00007935"/>
    </source>
</evidence>